<dbReference type="PANTHER" id="PTHR47816:SF4">
    <property type="entry name" value="RIBOSOMAL RNA SMALL SUBUNIT METHYLTRANSFERASE C"/>
    <property type="match status" value="1"/>
</dbReference>
<dbReference type="GO" id="GO:0032259">
    <property type="term" value="P:methylation"/>
    <property type="evidence" value="ECO:0007669"/>
    <property type="project" value="UniProtKB-KW"/>
</dbReference>
<dbReference type="InterPro" id="IPR007848">
    <property type="entry name" value="Small_mtfrase_dom"/>
</dbReference>
<comment type="caution">
    <text evidence="4">The sequence shown here is derived from an EMBL/GenBank/DDBJ whole genome shotgun (WGS) entry which is preliminary data.</text>
</comment>
<accession>A0A2M6YRS5</accession>
<feature type="domain" description="Methyltransferase small" evidence="3">
    <location>
        <begin position="30"/>
        <end position="171"/>
    </location>
</feature>
<dbReference type="PANTHER" id="PTHR47816">
    <property type="entry name" value="RIBOSOMAL RNA SMALL SUBUNIT METHYLTRANSFERASE C"/>
    <property type="match status" value="1"/>
</dbReference>
<evidence type="ECO:0000313" key="5">
    <source>
        <dbReference type="Proteomes" id="UP000229502"/>
    </source>
</evidence>
<dbReference type="EMBL" id="PEWZ01000051">
    <property type="protein sequence ID" value="PIU35820.1"/>
    <property type="molecule type" value="Genomic_DNA"/>
</dbReference>
<dbReference type="GO" id="GO:0008757">
    <property type="term" value="F:S-adenosylmethionine-dependent methyltransferase activity"/>
    <property type="evidence" value="ECO:0007669"/>
    <property type="project" value="InterPro"/>
</dbReference>
<evidence type="ECO:0000259" key="3">
    <source>
        <dbReference type="Pfam" id="PF05175"/>
    </source>
</evidence>
<dbReference type="InterPro" id="IPR046977">
    <property type="entry name" value="RsmC/RlmG"/>
</dbReference>
<sequence length="412" mass="46697">MINYGKSKYMDNFDAYLKKDISYNYRGKELKFYVSQALFSSHSIDLGTNHLLKTLTSEGFNKYNKVLDLGCGYGPIGNSLKSFYEPSVVHMVDRDALALEFSKQNVKFNNLSGVKIYGSLGYDDISDTDFDLIVSNIPAKVGEPVLSHVLEDARFYLCQGGKVAIVVIDAIGDYVTKVLKSNKNINILFYKRWSGYLVFHYEFLDDSPIRPKLNAFDRGLYNRGKQNILFDNSEVSIETAYGLSEFDTLSYETETILNKLKDFKDREINRAIIFNPEQGIIPTVLAKTTKVKEINLIDRDLEALRMSKKNLISSGFNPEKILLFHEVGIPKTNKGLADLVIGILDEKDDPKVHLMLVKEAREQLLTGGLLILGSGSTPITRIESFIKRGKLFEVIARQKSKRKSLIVLKRRN</sequence>
<keyword evidence="2" id="KW-0808">Transferase</keyword>
<organism evidence="4 5">
    <name type="scientific">Candidatus Shapirobacteria bacterium CG07_land_8_20_14_0_80_39_18</name>
    <dbReference type="NCBI Taxonomy" id="1974882"/>
    <lineage>
        <taxon>Bacteria</taxon>
        <taxon>Candidatus Shapironibacteriota</taxon>
    </lineage>
</organism>
<reference evidence="5" key="1">
    <citation type="submission" date="2017-09" db="EMBL/GenBank/DDBJ databases">
        <title>Depth-based differentiation of microbial function through sediment-hosted aquifers and enrichment of novel symbionts in the deep terrestrial subsurface.</title>
        <authorList>
            <person name="Probst A.J."/>
            <person name="Ladd B."/>
            <person name="Jarett J.K."/>
            <person name="Geller-Mcgrath D.E."/>
            <person name="Sieber C.M.K."/>
            <person name="Emerson J.B."/>
            <person name="Anantharaman K."/>
            <person name="Thomas B.C."/>
            <person name="Malmstrom R."/>
            <person name="Stieglmeier M."/>
            <person name="Klingl A."/>
            <person name="Woyke T."/>
            <person name="Ryan C.M."/>
            <person name="Banfield J.F."/>
        </authorList>
    </citation>
    <scope>NUCLEOTIDE SEQUENCE [LARGE SCALE GENOMIC DNA]</scope>
</reference>
<dbReference type="SUPFAM" id="SSF53335">
    <property type="entry name" value="S-adenosyl-L-methionine-dependent methyltransferases"/>
    <property type="match status" value="1"/>
</dbReference>
<dbReference type="Gene3D" id="3.40.50.150">
    <property type="entry name" value="Vaccinia Virus protein VP39"/>
    <property type="match status" value="1"/>
</dbReference>
<dbReference type="Proteomes" id="UP000229502">
    <property type="component" value="Unassembled WGS sequence"/>
</dbReference>
<dbReference type="InterPro" id="IPR029063">
    <property type="entry name" value="SAM-dependent_MTases_sf"/>
</dbReference>
<evidence type="ECO:0000256" key="2">
    <source>
        <dbReference type="ARBA" id="ARBA00022679"/>
    </source>
</evidence>
<keyword evidence="1" id="KW-0489">Methyltransferase</keyword>
<proteinExistence type="predicted"/>
<dbReference type="AlphaFoldDB" id="A0A2M6YRS5"/>
<evidence type="ECO:0000313" key="4">
    <source>
        <dbReference type="EMBL" id="PIU35820.1"/>
    </source>
</evidence>
<evidence type="ECO:0000256" key="1">
    <source>
        <dbReference type="ARBA" id="ARBA00022603"/>
    </source>
</evidence>
<name>A0A2M6YRS5_9BACT</name>
<gene>
    <name evidence="4" type="ORF">COT03_00965</name>
</gene>
<dbReference type="Pfam" id="PF05175">
    <property type="entry name" value="MTS"/>
    <property type="match status" value="1"/>
</dbReference>
<dbReference type="CDD" id="cd02440">
    <property type="entry name" value="AdoMet_MTases"/>
    <property type="match status" value="1"/>
</dbReference>
<protein>
    <recommendedName>
        <fullName evidence="3">Methyltransferase small domain-containing protein</fullName>
    </recommendedName>
</protein>